<evidence type="ECO:0000313" key="2">
    <source>
        <dbReference type="Proteomes" id="UP000494322"/>
    </source>
</evidence>
<reference evidence="1 2" key="1">
    <citation type="submission" date="2020-04" db="EMBL/GenBank/DDBJ databases">
        <authorList>
            <person name="Depoorter E."/>
        </authorList>
    </citation>
    <scope>NUCLEOTIDE SEQUENCE [LARGE SCALE GENOMIC DNA]</scope>
    <source>
        <strain evidence="1 2">BCC0132</strain>
    </source>
</reference>
<dbReference type="AlphaFoldDB" id="A0A6J5JPQ5"/>
<dbReference type="Proteomes" id="UP000494322">
    <property type="component" value="Unassembled WGS sequence"/>
</dbReference>
<proteinExistence type="predicted"/>
<protein>
    <submittedName>
        <fullName evidence="1">Uncharacterized protein</fullName>
    </submittedName>
</protein>
<accession>A0A6J5JPQ5</accession>
<dbReference type="EMBL" id="CABWIK020000051">
    <property type="protein sequence ID" value="CAB3973884.1"/>
    <property type="molecule type" value="Genomic_DNA"/>
</dbReference>
<sequence length="95" mass="11038">MNGRYFEHPTADIACIECSEFILRHDTFLMPFSQKRILDWSTSELYPGQQVFFVGYPDMIRDELHNLPIVRTATQPAKKVSLANELNMEEEDETA</sequence>
<gene>
    <name evidence="1" type="ORF">BCO9919_05994</name>
</gene>
<name>A0A6J5JPQ5_9BURK</name>
<organism evidence="1 2">
    <name type="scientific">Burkholderia cenocepacia</name>
    <dbReference type="NCBI Taxonomy" id="95486"/>
    <lineage>
        <taxon>Bacteria</taxon>
        <taxon>Pseudomonadati</taxon>
        <taxon>Pseudomonadota</taxon>
        <taxon>Betaproteobacteria</taxon>
        <taxon>Burkholderiales</taxon>
        <taxon>Burkholderiaceae</taxon>
        <taxon>Burkholderia</taxon>
        <taxon>Burkholderia cepacia complex</taxon>
    </lineage>
</organism>
<evidence type="ECO:0000313" key="1">
    <source>
        <dbReference type="EMBL" id="CAB3973884.1"/>
    </source>
</evidence>